<accession>A0AAW0PJS8</accession>
<comment type="caution">
    <text evidence="1">The sequence shown here is derived from an EMBL/GenBank/DDBJ whole genome shotgun (WGS) entry which is preliminary data.</text>
</comment>
<evidence type="ECO:0000313" key="1">
    <source>
        <dbReference type="EMBL" id="KAK7929061.1"/>
    </source>
</evidence>
<dbReference type="Proteomes" id="UP001460270">
    <property type="component" value="Unassembled WGS sequence"/>
</dbReference>
<name>A0AAW0PJS8_9GOBI</name>
<reference evidence="2" key="1">
    <citation type="submission" date="2024-04" db="EMBL/GenBank/DDBJ databases">
        <title>Salinicola lusitanus LLJ914,a marine bacterium isolated from the Okinawa Trough.</title>
        <authorList>
            <person name="Li J."/>
        </authorList>
    </citation>
    <scope>NUCLEOTIDE SEQUENCE [LARGE SCALE GENOMIC DNA]</scope>
</reference>
<dbReference type="AlphaFoldDB" id="A0AAW0PJS8"/>
<organism evidence="1 2">
    <name type="scientific">Mugilogobius chulae</name>
    <name type="common">yellowstripe goby</name>
    <dbReference type="NCBI Taxonomy" id="88201"/>
    <lineage>
        <taxon>Eukaryota</taxon>
        <taxon>Metazoa</taxon>
        <taxon>Chordata</taxon>
        <taxon>Craniata</taxon>
        <taxon>Vertebrata</taxon>
        <taxon>Euteleostomi</taxon>
        <taxon>Actinopterygii</taxon>
        <taxon>Neopterygii</taxon>
        <taxon>Teleostei</taxon>
        <taxon>Neoteleostei</taxon>
        <taxon>Acanthomorphata</taxon>
        <taxon>Gobiaria</taxon>
        <taxon>Gobiiformes</taxon>
        <taxon>Gobioidei</taxon>
        <taxon>Gobiidae</taxon>
        <taxon>Gobionellinae</taxon>
        <taxon>Mugilogobius</taxon>
    </lineage>
</organism>
<evidence type="ECO:0000313" key="2">
    <source>
        <dbReference type="Proteomes" id="UP001460270"/>
    </source>
</evidence>
<dbReference type="EMBL" id="JBBPFD010000004">
    <property type="protein sequence ID" value="KAK7929061.1"/>
    <property type="molecule type" value="Genomic_DNA"/>
</dbReference>
<gene>
    <name evidence="1" type="ORF">WMY93_005456</name>
</gene>
<protein>
    <submittedName>
        <fullName evidence="1">Uncharacterized protein</fullName>
    </submittedName>
</protein>
<keyword evidence="2" id="KW-1185">Reference proteome</keyword>
<proteinExistence type="predicted"/>
<sequence length="147" mass="15971">MGSASFQDCRLGGPTQILRPASRVRQWPSYGSHPPSDLTPHGASGFRVTAFKVDVKRRLDRRSVTAARGGEAKSILTEADHKITALIGKAILCDILPVQEGDMDYVVGEECTAVEVDSVETLNEDDSGEGFPQWVQLPVHLTVVNLQ</sequence>